<dbReference type="EMBL" id="KC139513">
    <property type="protein sequence ID" value="AGF87833.1"/>
    <property type="molecule type" value="Genomic_DNA"/>
</dbReference>
<gene>
    <name evidence="1" type="ORF">SP126_00015</name>
</gene>
<organism evidence="1 2">
    <name type="scientific">Salmonella phage FSL SP-126</name>
    <dbReference type="NCBI Taxonomy" id="2928681"/>
    <lineage>
        <taxon>Viruses</taxon>
        <taxon>Duplodnaviria</taxon>
        <taxon>Heunggongvirae</taxon>
        <taxon>Uroviricota</taxon>
        <taxon>Caudoviricetes</taxon>
        <taxon>Drexlerviridae</taxon>
        <taxon>Tempevirinae</taxon>
        <taxon>Tlsvirus</taxon>
        <taxon>Tlsvirus SP126</taxon>
    </lineage>
</organism>
<accession>S4TQB6</accession>
<reference evidence="1 2" key="1">
    <citation type="journal article" date="2013" name="BMC Genomics">
        <title>Genomic characterization provides new insight into Salmonella phage diversity.</title>
        <authorList>
            <person name="Moreno Switt A.I."/>
            <person name="Orsi R.H."/>
            <person name="den Bakker H.C."/>
            <person name="Vongkamjan K."/>
            <person name="Altier C."/>
            <person name="Wiedmann M."/>
        </authorList>
    </citation>
    <scope>NUCLEOTIDE SEQUENCE [LARGE SCALE GENOMIC DNA]</scope>
</reference>
<keyword evidence="2" id="KW-1185">Reference proteome</keyword>
<dbReference type="OrthoDB" id="17137at10239"/>
<evidence type="ECO:0000313" key="2">
    <source>
        <dbReference type="Proteomes" id="UP000232892"/>
    </source>
</evidence>
<name>S4TQB6_9CAUD</name>
<protein>
    <submittedName>
        <fullName evidence="1">Uncharacterized protein</fullName>
    </submittedName>
</protein>
<sequence length="115" mass="12966">MEATMSHIKIAGYSIPRIHLPRIVIGSHEDKKHDDHHYGDHEHGSAMADVHERISKPPHTWKEYQDKPGGLMSIVEMEYKELMAEKADSSKSGIEKELTDLAAACICALKKMKSM</sequence>
<proteinExistence type="predicted"/>
<dbReference type="Proteomes" id="UP000232892">
    <property type="component" value="Segment"/>
</dbReference>
<evidence type="ECO:0000313" key="1">
    <source>
        <dbReference type="EMBL" id="AGF87833.1"/>
    </source>
</evidence>